<evidence type="ECO:0000259" key="12">
    <source>
        <dbReference type="Pfam" id="PF14743"/>
    </source>
</evidence>
<dbReference type="GO" id="GO:0006281">
    <property type="term" value="P:DNA repair"/>
    <property type="evidence" value="ECO:0007669"/>
    <property type="project" value="UniProtKB-KW"/>
</dbReference>
<dbReference type="GO" id="GO:0044423">
    <property type="term" value="C:virion component"/>
    <property type="evidence" value="ECO:0007669"/>
    <property type="project" value="UniProtKB-KW"/>
</dbReference>
<evidence type="ECO:0000256" key="2">
    <source>
        <dbReference type="ARBA" id="ARBA00007572"/>
    </source>
</evidence>
<comment type="subcellular location">
    <subcellularLocation>
        <location evidence="1">Virion</location>
    </subcellularLocation>
</comment>
<dbReference type="Gene3D" id="3.30.1490.70">
    <property type="match status" value="1"/>
</dbReference>
<feature type="domain" description="ATP-dependent DNA ligase family profile" evidence="11">
    <location>
        <begin position="175"/>
        <end position="353"/>
    </location>
</feature>
<dbReference type="GO" id="GO:0006260">
    <property type="term" value="P:DNA replication"/>
    <property type="evidence" value="ECO:0007669"/>
    <property type="project" value="UniProtKB-KW"/>
</dbReference>
<evidence type="ECO:0000259" key="11">
    <source>
        <dbReference type="Pfam" id="PF01068"/>
    </source>
</evidence>
<dbReference type="CDD" id="cd08041">
    <property type="entry name" value="OBF_kDNA_ligase_like"/>
    <property type="match status" value="1"/>
</dbReference>
<evidence type="ECO:0000256" key="4">
    <source>
        <dbReference type="ARBA" id="ARBA00022598"/>
    </source>
</evidence>
<dbReference type="PANTHER" id="PTHR47810">
    <property type="entry name" value="DNA LIGASE"/>
    <property type="match status" value="1"/>
</dbReference>
<evidence type="ECO:0000256" key="1">
    <source>
        <dbReference type="ARBA" id="ARBA00004328"/>
    </source>
</evidence>
<dbReference type="InterPro" id="IPR029319">
    <property type="entry name" value="DNA_ligase_OB"/>
</dbReference>
<dbReference type="InterPro" id="IPR012310">
    <property type="entry name" value="DNA_ligase_ATP-dep_cent"/>
</dbReference>
<keyword evidence="4 13" id="KW-0436">Ligase</keyword>
<gene>
    <name evidence="13" type="ORF">LCPAC103_00640</name>
</gene>
<dbReference type="Gene3D" id="3.30.470.30">
    <property type="entry name" value="DNA ligase/mRNA capping enzyme"/>
    <property type="match status" value="1"/>
</dbReference>
<comment type="function">
    <text evidence="10">Very low-fidelity DNA ligase that seals nicks in double-stranded DNA during DNA repair. Together with the viral repair DNA polymerase X, fills the single nucleotide gaps generated by the AP endonuclease. It is not essential for viral replication and recombination. Displays a very low adenylation activity towards DNA with 3'-dideoxy- or 3'-amino-terminated nicks compared to regular nick DNA.</text>
</comment>
<evidence type="ECO:0000256" key="5">
    <source>
        <dbReference type="ARBA" id="ARBA00022705"/>
    </source>
</evidence>
<organism evidence="13">
    <name type="scientific">Pithovirus LCPAC103</name>
    <dbReference type="NCBI Taxonomy" id="2506588"/>
    <lineage>
        <taxon>Viruses</taxon>
        <taxon>Pithoviruses</taxon>
    </lineage>
</organism>
<name>A0A481Z3C2_9VIRU</name>
<evidence type="ECO:0000256" key="3">
    <source>
        <dbReference type="ARBA" id="ARBA00013308"/>
    </source>
</evidence>
<dbReference type="GO" id="GO:0005524">
    <property type="term" value="F:ATP binding"/>
    <property type="evidence" value="ECO:0007669"/>
    <property type="project" value="InterPro"/>
</dbReference>
<dbReference type="Gene3D" id="2.40.50.140">
    <property type="entry name" value="Nucleic acid-binding proteins"/>
    <property type="match status" value="1"/>
</dbReference>
<dbReference type="SUPFAM" id="SSF50249">
    <property type="entry name" value="Nucleic acid-binding proteins"/>
    <property type="match status" value="1"/>
</dbReference>
<dbReference type="EMBL" id="MK500480">
    <property type="protein sequence ID" value="QBK90383.1"/>
    <property type="molecule type" value="Genomic_DNA"/>
</dbReference>
<keyword evidence="7" id="KW-0946">Virion</keyword>
<comment type="similarity">
    <text evidence="2">Belongs to the ATP-dependent DNA ligase family.</text>
</comment>
<keyword evidence="8" id="KW-0234">DNA repair</keyword>
<evidence type="ECO:0000256" key="9">
    <source>
        <dbReference type="ARBA" id="ARBA00032896"/>
    </source>
</evidence>
<dbReference type="Pfam" id="PF14743">
    <property type="entry name" value="DNA_ligase_OB_2"/>
    <property type="match status" value="1"/>
</dbReference>
<evidence type="ECO:0000256" key="8">
    <source>
        <dbReference type="ARBA" id="ARBA00023204"/>
    </source>
</evidence>
<dbReference type="GO" id="GO:0003910">
    <property type="term" value="F:DNA ligase (ATP) activity"/>
    <property type="evidence" value="ECO:0007669"/>
    <property type="project" value="InterPro"/>
</dbReference>
<protein>
    <recommendedName>
        <fullName evidence="3">DNA ligase</fullName>
    </recommendedName>
    <alternativeName>
        <fullName evidence="9">Polydeoxyribonucleotide synthase [ATP]</fullName>
    </alternativeName>
</protein>
<proteinExistence type="inferred from homology"/>
<keyword evidence="5" id="KW-0235">DNA replication</keyword>
<reference evidence="13" key="1">
    <citation type="journal article" date="2019" name="MBio">
        <title>Virus Genomes from Deep Sea Sediments Expand the Ocean Megavirome and Support Independent Origins of Viral Gigantism.</title>
        <authorList>
            <person name="Backstrom D."/>
            <person name="Yutin N."/>
            <person name="Jorgensen S.L."/>
            <person name="Dharamshi J."/>
            <person name="Homa F."/>
            <person name="Zaremba-Niedwiedzka K."/>
            <person name="Spang A."/>
            <person name="Wolf Y.I."/>
            <person name="Koonin E.V."/>
            <person name="Ettema T.J."/>
        </authorList>
    </citation>
    <scope>NUCLEOTIDE SEQUENCE</scope>
</reference>
<evidence type="ECO:0000256" key="7">
    <source>
        <dbReference type="ARBA" id="ARBA00022844"/>
    </source>
</evidence>
<sequence>MRSEIESADLAGNIIIESEEPVATADVCAWPSFDYSCGIPDLEVYETEQTPEAFKFCLPPLFIPQILGGKKRMRFWQMGFDPFDSTGPCVRTRYGLTDGKHTPAMRAITVNSSGRNLLRQAILQLKSDYNDKMHEGYSWSGIVSTSKRQIKVALAKVYGPPDKPGASRLNFVNGVAIQPKLDGVRHLVFVDTNTSVGRLVQLSRKNRPRESMTILETELKRLFEHPELVGMCLDGELFVKGLGMNRIASIVSSVSKIHKDIGDIRYHIFDLACDSQLSFIDRYNILRRAFHSYQTKYGEPVYLKLVPCYALQNHEEIWVATQAFLADGYEGGVVRKLDASYKGSRSCNLLKVKIFVDEEAAIIGIEDGEGREKGLAIWRVRDIRGNEFRVRPRGTHEKRKEWFDYPAGLIGKQATIRYFELTEYNIPRFPVGICIRDYD</sequence>
<evidence type="ECO:0000256" key="6">
    <source>
        <dbReference type="ARBA" id="ARBA00022763"/>
    </source>
</evidence>
<dbReference type="InterPro" id="IPR050326">
    <property type="entry name" value="NAD_dep_DNA_ligaseB"/>
</dbReference>
<dbReference type="GO" id="GO:0006310">
    <property type="term" value="P:DNA recombination"/>
    <property type="evidence" value="ECO:0007669"/>
    <property type="project" value="InterPro"/>
</dbReference>
<accession>A0A481Z3C2</accession>
<keyword evidence="6" id="KW-0227">DNA damage</keyword>
<dbReference type="SUPFAM" id="SSF56091">
    <property type="entry name" value="DNA ligase/mRNA capping enzyme, catalytic domain"/>
    <property type="match status" value="1"/>
</dbReference>
<feature type="domain" description="DNA ligase OB-like" evidence="12">
    <location>
        <begin position="368"/>
        <end position="436"/>
    </location>
</feature>
<dbReference type="InterPro" id="IPR012340">
    <property type="entry name" value="NA-bd_OB-fold"/>
</dbReference>
<evidence type="ECO:0000313" key="13">
    <source>
        <dbReference type="EMBL" id="QBK90383.1"/>
    </source>
</evidence>
<dbReference type="PANTHER" id="PTHR47810:SF5">
    <property type="entry name" value="LIGASE, PUTATIVE-RELATED"/>
    <property type="match status" value="1"/>
</dbReference>
<dbReference type="Pfam" id="PF01068">
    <property type="entry name" value="DNA_ligase_A_M"/>
    <property type="match status" value="1"/>
</dbReference>
<evidence type="ECO:0000256" key="10">
    <source>
        <dbReference type="ARBA" id="ARBA00046002"/>
    </source>
</evidence>